<reference evidence="2" key="2">
    <citation type="submission" date="2018-03" db="EMBL/GenBank/DDBJ databases">
        <title>The Triticum urartu genome reveals the dynamic nature of wheat genome evolution.</title>
        <authorList>
            <person name="Ling H."/>
            <person name="Ma B."/>
            <person name="Shi X."/>
            <person name="Liu H."/>
            <person name="Dong L."/>
            <person name="Sun H."/>
            <person name="Cao Y."/>
            <person name="Gao Q."/>
            <person name="Zheng S."/>
            <person name="Li Y."/>
            <person name="Yu Y."/>
            <person name="Du H."/>
            <person name="Qi M."/>
            <person name="Li Y."/>
            <person name="Yu H."/>
            <person name="Cui Y."/>
            <person name="Wang N."/>
            <person name="Chen C."/>
            <person name="Wu H."/>
            <person name="Zhao Y."/>
            <person name="Zhang J."/>
            <person name="Li Y."/>
            <person name="Zhou W."/>
            <person name="Zhang B."/>
            <person name="Hu W."/>
            <person name="Eijk M."/>
            <person name="Tang J."/>
            <person name="Witsenboer H."/>
            <person name="Zhao S."/>
            <person name="Li Z."/>
            <person name="Zhang A."/>
            <person name="Wang D."/>
            <person name="Liang C."/>
        </authorList>
    </citation>
    <scope>NUCLEOTIDE SEQUENCE [LARGE SCALE GENOMIC DNA]</scope>
    <source>
        <strain evidence="2">cv. G1812</strain>
    </source>
</reference>
<dbReference type="Proteomes" id="UP000015106">
    <property type="component" value="Chromosome 7"/>
</dbReference>
<dbReference type="Gramene" id="TuG1812G0700001281.01.T01">
    <property type="protein sequence ID" value="TuG1812G0700001281.01.T01.cds281482"/>
    <property type="gene ID" value="TuG1812G0700001281.01"/>
</dbReference>
<feature type="region of interest" description="Disordered" evidence="1">
    <location>
        <begin position="59"/>
        <end position="85"/>
    </location>
</feature>
<proteinExistence type="predicted"/>
<evidence type="ECO:0000256" key="1">
    <source>
        <dbReference type="SAM" id="MobiDB-lite"/>
    </source>
</evidence>
<reference evidence="2" key="3">
    <citation type="submission" date="2022-06" db="UniProtKB">
        <authorList>
            <consortium name="EnsemblPlants"/>
        </authorList>
    </citation>
    <scope>IDENTIFICATION</scope>
</reference>
<dbReference type="EnsemblPlants" id="TuG1812G0700001281.01.T01">
    <property type="protein sequence ID" value="TuG1812G0700001281.01.T01.cds281482"/>
    <property type="gene ID" value="TuG1812G0700001281.01"/>
</dbReference>
<dbReference type="AlphaFoldDB" id="A0A8R7V394"/>
<name>A0A8R7V394_TRIUA</name>
<reference evidence="3" key="1">
    <citation type="journal article" date="2013" name="Nature">
        <title>Draft genome of the wheat A-genome progenitor Triticum urartu.</title>
        <authorList>
            <person name="Ling H.Q."/>
            <person name="Zhao S."/>
            <person name="Liu D."/>
            <person name="Wang J."/>
            <person name="Sun H."/>
            <person name="Zhang C."/>
            <person name="Fan H."/>
            <person name="Li D."/>
            <person name="Dong L."/>
            <person name="Tao Y."/>
            <person name="Gao C."/>
            <person name="Wu H."/>
            <person name="Li Y."/>
            <person name="Cui Y."/>
            <person name="Guo X."/>
            <person name="Zheng S."/>
            <person name="Wang B."/>
            <person name="Yu K."/>
            <person name="Liang Q."/>
            <person name="Yang W."/>
            <person name="Lou X."/>
            <person name="Chen J."/>
            <person name="Feng M."/>
            <person name="Jian J."/>
            <person name="Zhang X."/>
            <person name="Luo G."/>
            <person name="Jiang Y."/>
            <person name="Liu J."/>
            <person name="Wang Z."/>
            <person name="Sha Y."/>
            <person name="Zhang B."/>
            <person name="Wu H."/>
            <person name="Tang D."/>
            <person name="Shen Q."/>
            <person name="Xue P."/>
            <person name="Zou S."/>
            <person name="Wang X."/>
            <person name="Liu X."/>
            <person name="Wang F."/>
            <person name="Yang Y."/>
            <person name="An X."/>
            <person name="Dong Z."/>
            <person name="Zhang K."/>
            <person name="Zhang X."/>
            <person name="Luo M.C."/>
            <person name="Dvorak J."/>
            <person name="Tong Y."/>
            <person name="Wang J."/>
            <person name="Yang H."/>
            <person name="Li Z."/>
            <person name="Wang D."/>
            <person name="Zhang A."/>
            <person name="Wang J."/>
        </authorList>
    </citation>
    <scope>NUCLEOTIDE SEQUENCE</scope>
    <source>
        <strain evidence="3">cv. G1812</strain>
    </source>
</reference>
<keyword evidence="3" id="KW-1185">Reference proteome</keyword>
<evidence type="ECO:0000313" key="2">
    <source>
        <dbReference type="EnsemblPlants" id="TuG1812G0700001281.01.T01.cds281482"/>
    </source>
</evidence>
<feature type="region of interest" description="Disordered" evidence="1">
    <location>
        <begin position="1"/>
        <end position="28"/>
    </location>
</feature>
<accession>A0A8R7V394</accession>
<evidence type="ECO:0000313" key="3">
    <source>
        <dbReference type="Proteomes" id="UP000015106"/>
    </source>
</evidence>
<protein>
    <submittedName>
        <fullName evidence="2">Uncharacterized protein</fullName>
    </submittedName>
</protein>
<sequence>APTPSPCPGSGTLPRGHDPLTSSSSSLDLARSIKSTHGSGLTIPRLRRQVTRTAVGIDLDGGGYRESLLHQPRASQRRAGLDGSPPRRCGRCRLCRSSELVAGLAGVG</sequence>
<organism evidence="2 3">
    <name type="scientific">Triticum urartu</name>
    <name type="common">Red wild einkorn</name>
    <name type="synonym">Crithodium urartu</name>
    <dbReference type="NCBI Taxonomy" id="4572"/>
    <lineage>
        <taxon>Eukaryota</taxon>
        <taxon>Viridiplantae</taxon>
        <taxon>Streptophyta</taxon>
        <taxon>Embryophyta</taxon>
        <taxon>Tracheophyta</taxon>
        <taxon>Spermatophyta</taxon>
        <taxon>Magnoliopsida</taxon>
        <taxon>Liliopsida</taxon>
        <taxon>Poales</taxon>
        <taxon>Poaceae</taxon>
        <taxon>BOP clade</taxon>
        <taxon>Pooideae</taxon>
        <taxon>Triticodae</taxon>
        <taxon>Triticeae</taxon>
        <taxon>Triticinae</taxon>
        <taxon>Triticum</taxon>
    </lineage>
</organism>